<gene>
    <name evidence="13" type="ORF">MEPE_04664</name>
</gene>
<keyword evidence="7" id="KW-0256">Endoplasmic reticulum</keyword>
<keyword evidence="4" id="KW-0337">GPI-anchor biosynthesis</keyword>
<evidence type="ECO:0000256" key="2">
    <source>
        <dbReference type="ARBA" id="ARBA00004687"/>
    </source>
</evidence>
<dbReference type="GO" id="GO:0005789">
    <property type="term" value="C:endoplasmic reticulum membrane"/>
    <property type="evidence" value="ECO:0007669"/>
    <property type="project" value="UniProtKB-SubCell"/>
</dbReference>
<evidence type="ECO:0000256" key="10">
    <source>
        <dbReference type="ARBA" id="ARBA00023180"/>
    </source>
</evidence>
<evidence type="ECO:0000256" key="1">
    <source>
        <dbReference type="ARBA" id="ARBA00004477"/>
    </source>
</evidence>
<feature type="region of interest" description="Disordered" evidence="11">
    <location>
        <begin position="1"/>
        <end position="84"/>
    </location>
</feature>
<feature type="transmembrane region" description="Helical" evidence="12">
    <location>
        <begin position="631"/>
        <end position="650"/>
    </location>
</feature>
<sequence>MPNTSVLNPAPTLAEIQRNHSNATSSAPSSTPQHPAFGTSLRRRRPSSSSHSSSHSHSHGSDSSHSSHSSYARRHPDRVPQKAASPNTAFLSTLAILTLVLVYTLVGLWLFVKGFLLTRHELTSVNQCSKPYDSQWTLPDPPESFDDQSLLNWANIALNPQTGSGECKLKPTHTKAVVLVIDALRYDFIAPAPAAHADADAPSSVRGDGGWTPNPYYHNILSLPAQLTTQDTCRASSSFLAHFMADPPTTTLQRLKGLTTGTLPTFIEAGANFGSAGTGVGVVREDNWLSQFKASILDRQNVDDASGSATVGFVFAGDDTWATVLPGLFDQKTTWTYDSFNVEDLDTVDRGVEQKLLPFLQHNHPERVVGVHDEWRLLVGHTLGVDHVGHRFGPAHPKMKTKLQEMQTLVSNITESLDEETLFVLMGDHGMDERGDHGGDGELEVGAGIWIYAKTGFGLPVGNMNENSSEYISTPEIEAVLPSRIAFSPLPSPRYPIQGHRSVSQIDLVPTLSLLLGLPVPYNNLGSPIPELLPHSNMLLRALRITATQMRRYIQTYSSYSPDLATFSSEFDQLWLKAIRADAELAKLTHKRGASTQAEVKAATRVAAQAYHTFNRMSLVRAREVWAQFDMMRISVGLVILVLGLGTVWVGRFGAQYGLIGKFSSIQIGQEEEEEEDRERVFERKSESTGELWQVMRWSLLRSSLIGAGVGGLGYCAASLCGIKVVTASLTLTDSILASSAIHSQLGLLYTHLPRIFAIRKAKQSRKNHEEEQNIHSDTLASTDLLSYLGWVILLVHAGLLASNSFLVQEDRFTLLALSSLVLIRGLLLLGSSATTNLKMRNGLLTFVALVGMRLAAIPRVCREEQMPHCHSNFFSSVSWYNDSRMEQQEFQDGDGDVAALNSPYVMAVCYLISYLLPGMFGWFLRQNRSFVGIAPTFLKWIFRPTLMLGSGYWILDYVVPLQSFVEWRERLEWVKNWVARANLILICLIGFTFWIFAPLCLEIRRDTPQIQQGQDGDVVEKVEGEEEGRKKKKDKNEKVTILGYSNSLGSSYMLLVMIGTSLIWFVTQPAGQLAIGASMIAGMAVVEMGDAERDVFILHKQRQLVLKTTSSSALTVTQEALEFGESNKKKNKKKPKKDDALSKRISTHGNDDDDERSQQEEGGGGGGGEILEENGQQSFMVVMLSSSEIATLVLLGYLMFFSTGHQATLPTIQWRVAFLTNSTLTYPISPLLVSLNTFGQLTILPTLLIALRVVWNSTPLPRGSASKMSTSKHLLHGLLSLIMFNLFILVWIGGLGAFFFRRHLMLFKVWVPRIMLASVVSVVGQIVGLMVVFSVWQVVNKVNVIFGSEFV</sequence>
<proteinExistence type="inferred from homology"/>
<keyword evidence="6 12" id="KW-0812">Transmembrane</keyword>
<comment type="subcellular location">
    <subcellularLocation>
        <location evidence="1">Endoplasmic reticulum membrane</location>
        <topology evidence="1">Multi-pass membrane protein</topology>
    </subcellularLocation>
</comment>
<evidence type="ECO:0000256" key="9">
    <source>
        <dbReference type="ARBA" id="ARBA00023136"/>
    </source>
</evidence>
<comment type="similarity">
    <text evidence="3">Belongs to the PIGG/PIGN/PIGO family. PIGO subfamily.</text>
</comment>
<dbReference type="Pfam" id="PF01663">
    <property type="entry name" value="Phosphodiest"/>
    <property type="match status" value="1"/>
</dbReference>
<keyword evidence="8 12" id="KW-1133">Transmembrane helix</keyword>
<dbReference type="Gene3D" id="3.40.720.10">
    <property type="entry name" value="Alkaline Phosphatase, subunit A"/>
    <property type="match status" value="1"/>
</dbReference>
<dbReference type="PANTHER" id="PTHR23071:SF1">
    <property type="entry name" value="GPI ETHANOLAMINE PHOSPHATE TRANSFERASE 3"/>
    <property type="match status" value="1"/>
</dbReference>
<evidence type="ECO:0000256" key="3">
    <source>
        <dbReference type="ARBA" id="ARBA00008695"/>
    </source>
</evidence>
<dbReference type="InterPro" id="IPR002591">
    <property type="entry name" value="Phosphodiest/P_Trfase"/>
</dbReference>
<comment type="caution">
    <text evidence="13">The sequence shown here is derived from an EMBL/GenBank/DDBJ whole genome shotgun (WGS) entry which is preliminary data.</text>
</comment>
<dbReference type="EMBL" id="OAPG01000012">
    <property type="protein sequence ID" value="SNX85955.1"/>
    <property type="molecule type" value="Genomic_DNA"/>
</dbReference>
<accession>A0AAJ4XNN3</accession>
<dbReference type="GO" id="GO:0051377">
    <property type="term" value="F:mannose-ethanolamine phosphotransferase activity"/>
    <property type="evidence" value="ECO:0007669"/>
    <property type="project" value="InterPro"/>
</dbReference>
<evidence type="ECO:0000256" key="12">
    <source>
        <dbReference type="SAM" id="Phobius"/>
    </source>
</evidence>
<evidence type="ECO:0000313" key="14">
    <source>
        <dbReference type="Proteomes" id="UP001294444"/>
    </source>
</evidence>
<feature type="transmembrane region" description="Helical" evidence="12">
    <location>
        <begin position="905"/>
        <end position="925"/>
    </location>
</feature>
<evidence type="ECO:0000256" key="6">
    <source>
        <dbReference type="ARBA" id="ARBA00022692"/>
    </source>
</evidence>
<evidence type="ECO:0000256" key="11">
    <source>
        <dbReference type="SAM" id="MobiDB-lite"/>
    </source>
</evidence>
<feature type="transmembrane region" description="Helical" evidence="12">
    <location>
        <begin position="89"/>
        <end position="112"/>
    </location>
</feature>
<feature type="transmembrane region" description="Helical" evidence="12">
    <location>
        <begin position="813"/>
        <end position="831"/>
    </location>
</feature>
<feature type="transmembrane region" description="Helical" evidence="12">
    <location>
        <begin position="946"/>
        <end position="966"/>
    </location>
</feature>
<keyword evidence="9 12" id="KW-0472">Membrane</keyword>
<feature type="transmembrane region" description="Helical" evidence="12">
    <location>
        <begin position="1232"/>
        <end position="1255"/>
    </location>
</feature>
<feature type="transmembrane region" description="Helical" evidence="12">
    <location>
        <begin position="978"/>
        <end position="1002"/>
    </location>
</feature>
<dbReference type="InterPro" id="IPR017850">
    <property type="entry name" value="Alkaline_phosphatase_core_sf"/>
</dbReference>
<evidence type="ECO:0000256" key="7">
    <source>
        <dbReference type="ARBA" id="ARBA00022824"/>
    </source>
</evidence>
<protein>
    <submittedName>
        <fullName evidence="13">Related to GPI13 - protein involved in glycosylphosphatidylinositol biosynthesis</fullName>
    </submittedName>
</protein>
<keyword evidence="14" id="KW-1185">Reference proteome</keyword>
<evidence type="ECO:0000256" key="5">
    <source>
        <dbReference type="ARBA" id="ARBA00022679"/>
    </source>
</evidence>
<evidence type="ECO:0000313" key="13">
    <source>
        <dbReference type="EMBL" id="SNX85955.1"/>
    </source>
</evidence>
<dbReference type="CDD" id="cd16023">
    <property type="entry name" value="GPI_EPT_3"/>
    <property type="match status" value="1"/>
</dbReference>
<feature type="transmembrane region" description="Helical" evidence="12">
    <location>
        <begin position="705"/>
        <end position="726"/>
    </location>
</feature>
<keyword evidence="10" id="KW-0325">Glycoprotein</keyword>
<feature type="compositionally biased region" description="Low complexity" evidence="11">
    <location>
        <begin position="19"/>
        <end position="36"/>
    </location>
</feature>
<dbReference type="InterPro" id="IPR037675">
    <property type="entry name" value="PIG-O_N"/>
</dbReference>
<dbReference type="Proteomes" id="UP001294444">
    <property type="component" value="Unassembled WGS sequence"/>
</dbReference>
<feature type="region of interest" description="Disordered" evidence="11">
    <location>
        <begin position="1127"/>
        <end position="1171"/>
    </location>
</feature>
<dbReference type="SUPFAM" id="SSF53649">
    <property type="entry name" value="Alkaline phosphatase-like"/>
    <property type="match status" value="1"/>
</dbReference>
<feature type="transmembrane region" description="Helical" evidence="12">
    <location>
        <begin position="1040"/>
        <end position="1065"/>
    </location>
</feature>
<keyword evidence="5" id="KW-0808">Transferase</keyword>
<dbReference type="PANTHER" id="PTHR23071">
    <property type="entry name" value="PHOSPHATIDYLINOSITOL GLYCAN"/>
    <property type="match status" value="1"/>
</dbReference>
<organism evidence="13 14">
    <name type="scientific">Melanopsichium pennsylvanicum</name>
    <dbReference type="NCBI Taxonomy" id="63383"/>
    <lineage>
        <taxon>Eukaryota</taxon>
        <taxon>Fungi</taxon>
        <taxon>Dikarya</taxon>
        <taxon>Basidiomycota</taxon>
        <taxon>Ustilaginomycotina</taxon>
        <taxon>Ustilaginomycetes</taxon>
        <taxon>Ustilaginales</taxon>
        <taxon>Ustilaginaceae</taxon>
        <taxon>Melanopsichium</taxon>
    </lineage>
</organism>
<feature type="transmembrane region" description="Helical" evidence="12">
    <location>
        <begin position="1071"/>
        <end position="1090"/>
    </location>
</feature>
<dbReference type="GO" id="GO:0006506">
    <property type="term" value="P:GPI anchor biosynthetic process"/>
    <property type="evidence" value="ECO:0007669"/>
    <property type="project" value="UniProtKB-KW"/>
</dbReference>
<reference evidence="13" key="1">
    <citation type="submission" date="2023-10" db="EMBL/GenBank/DDBJ databases">
        <authorList>
            <person name="Guldener U."/>
        </authorList>
    </citation>
    <scope>NUCLEOTIDE SEQUENCE</scope>
    <source>
        <strain evidence="13">Mp4</strain>
    </source>
</reference>
<evidence type="ECO:0000256" key="4">
    <source>
        <dbReference type="ARBA" id="ARBA00022502"/>
    </source>
</evidence>
<comment type="pathway">
    <text evidence="2">Glycolipid biosynthesis; glycosylphosphatidylinositol-anchor biosynthesis.</text>
</comment>
<feature type="compositionally biased region" description="Low complexity" evidence="11">
    <location>
        <begin position="47"/>
        <end position="70"/>
    </location>
</feature>
<dbReference type="InterPro" id="IPR039524">
    <property type="entry name" value="PIGO/GPI13"/>
</dbReference>
<evidence type="ECO:0000256" key="8">
    <source>
        <dbReference type="ARBA" id="ARBA00022989"/>
    </source>
</evidence>
<name>A0AAJ4XNN3_9BASI</name>
<feature type="transmembrane region" description="Helical" evidence="12">
    <location>
        <begin position="1315"/>
        <end position="1337"/>
    </location>
</feature>
<feature type="transmembrane region" description="Helical" evidence="12">
    <location>
        <begin position="1180"/>
        <end position="1201"/>
    </location>
</feature>
<feature type="transmembrane region" description="Helical" evidence="12">
    <location>
        <begin position="785"/>
        <end position="807"/>
    </location>
</feature>
<feature type="transmembrane region" description="Helical" evidence="12">
    <location>
        <begin position="1275"/>
        <end position="1295"/>
    </location>
</feature>